<dbReference type="AlphaFoldDB" id="A0A0E4BS53"/>
<name>A0A0E4BS53_9BRAD</name>
<sequence>MAVPHEAVAAIGKLQALHRGEKRLGFHLDSLRKQLPSTRSQNIRQWIVDLIGLTQWDNVAMLVHGVSLSLRFWQARHPPRYAAYLISVITQFPA</sequence>
<proteinExistence type="predicted"/>
<dbReference type="Proteomes" id="UP000063308">
    <property type="component" value="Chromosome"/>
</dbReference>
<gene>
    <name evidence="1" type="ORF">NK6_5435</name>
</gene>
<organism evidence="1 2">
    <name type="scientific">Bradyrhizobium diazoefficiens</name>
    <dbReference type="NCBI Taxonomy" id="1355477"/>
    <lineage>
        <taxon>Bacteria</taxon>
        <taxon>Pseudomonadati</taxon>
        <taxon>Pseudomonadota</taxon>
        <taxon>Alphaproteobacteria</taxon>
        <taxon>Hyphomicrobiales</taxon>
        <taxon>Nitrobacteraceae</taxon>
        <taxon>Bradyrhizobium</taxon>
    </lineage>
</organism>
<reference evidence="1 2" key="1">
    <citation type="submission" date="2014-11" db="EMBL/GenBank/DDBJ databases">
        <title>Symbiosis island explosion on the genome of extra-slow-growing strains of soybean bradyrhizobia with massive insertion sequences.</title>
        <authorList>
            <person name="Iida T."/>
            <person name="Minamisawa K."/>
        </authorList>
    </citation>
    <scope>NUCLEOTIDE SEQUENCE [LARGE SCALE GENOMIC DNA]</scope>
    <source>
        <strain evidence="1 2">NK6</strain>
    </source>
</reference>
<accession>A0A0E4BS53</accession>
<protein>
    <submittedName>
        <fullName evidence="1">Putative transposase</fullName>
    </submittedName>
</protein>
<dbReference type="EMBL" id="AP014685">
    <property type="protein sequence ID" value="BAR58594.1"/>
    <property type="molecule type" value="Genomic_DNA"/>
</dbReference>
<evidence type="ECO:0000313" key="1">
    <source>
        <dbReference type="EMBL" id="BAR58594.1"/>
    </source>
</evidence>
<evidence type="ECO:0000313" key="2">
    <source>
        <dbReference type="Proteomes" id="UP000063308"/>
    </source>
</evidence>